<dbReference type="InterPro" id="IPR013249">
    <property type="entry name" value="RNA_pol_sigma70_r4_t2"/>
</dbReference>
<dbReference type="Gene3D" id="1.10.1740.10">
    <property type="match status" value="1"/>
</dbReference>
<evidence type="ECO:0000313" key="8">
    <source>
        <dbReference type="EMBL" id="EDY21095.1"/>
    </source>
</evidence>
<dbReference type="GO" id="GO:0016987">
    <property type="term" value="F:sigma factor activity"/>
    <property type="evidence" value="ECO:0007669"/>
    <property type="project" value="UniProtKB-KW"/>
</dbReference>
<evidence type="ECO:0000256" key="5">
    <source>
        <dbReference type="ARBA" id="ARBA00023163"/>
    </source>
</evidence>
<feature type="domain" description="RNA polymerase sigma-70 region 2" evidence="6">
    <location>
        <begin position="26"/>
        <end position="96"/>
    </location>
</feature>
<evidence type="ECO:0000256" key="4">
    <source>
        <dbReference type="ARBA" id="ARBA00023125"/>
    </source>
</evidence>
<dbReference type="InParanoid" id="B4CXU7"/>
<dbReference type="SUPFAM" id="SSF88659">
    <property type="entry name" value="Sigma3 and sigma4 domains of RNA polymerase sigma factors"/>
    <property type="match status" value="1"/>
</dbReference>
<dbReference type="CDD" id="cd06171">
    <property type="entry name" value="Sigma70_r4"/>
    <property type="match status" value="1"/>
</dbReference>
<evidence type="ECO:0000256" key="1">
    <source>
        <dbReference type="ARBA" id="ARBA00010641"/>
    </source>
</evidence>
<dbReference type="PANTHER" id="PTHR43133:SF8">
    <property type="entry name" value="RNA POLYMERASE SIGMA FACTOR HI_1459-RELATED"/>
    <property type="match status" value="1"/>
</dbReference>
<dbReference type="eggNOG" id="COG1595">
    <property type="taxonomic scope" value="Bacteria"/>
</dbReference>
<proteinExistence type="inferred from homology"/>
<organism evidence="8 9">
    <name type="scientific">Chthoniobacter flavus Ellin428</name>
    <dbReference type="NCBI Taxonomy" id="497964"/>
    <lineage>
        <taxon>Bacteria</taxon>
        <taxon>Pseudomonadati</taxon>
        <taxon>Verrucomicrobiota</taxon>
        <taxon>Spartobacteria</taxon>
        <taxon>Chthoniobacterales</taxon>
        <taxon>Chthoniobacteraceae</taxon>
        <taxon>Chthoniobacter</taxon>
    </lineage>
</organism>
<keyword evidence="9" id="KW-1185">Reference proteome</keyword>
<evidence type="ECO:0000259" key="7">
    <source>
        <dbReference type="Pfam" id="PF08281"/>
    </source>
</evidence>
<dbReference type="InterPro" id="IPR013325">
    <property type="entry name" value="RNA_pol_sigma_r2"/>
</dbReference>
<dbReference type="Pfam" id="PF08281">
    <property type="entry name" value="Sigma70_r4_2"/>
    <property type="match status" value="1"/>
</dbReference>
<dbReference type="Proteomes" id="UP000005824">
    <property type="component" value="Unassembled WGS sequence"/>
</dbReference>
<evidence type="ECO:0000259" key="6">
    <source>
        <dbReference type="Pfam" id="PF04542"/>
    </source>
</evidence>
<keyword evidence="5" id="KW-0804">Transcription</keyword>
<dbReference type="InterPro" id="IPR014284">
    <property type="entry name" value="RNA_pol_sigma-70_dom"/>
</dbReference>
<comment type="caution">
    <text evidence="8">The sequence shown here is derived from an EMBL/GenBank/DDBJ whole genome shotgun (WGS) entry which is preliminary data.</text>
</comment>
<dbReference type="PANTHER" id="PTHR43133">
    <property type="entry name" value="RNA POLYMERASE ECF-TYPE SIGMA FACTO"/>
    <property type="match status" value="1"/>
</dbReference>
<evidence type="ECO:0000256" key="3">
    <source>
        <dbReference type="ARBA" id="ARBA00023082"/>
    </source>
</evidence>
<comment type="similarity">
    <text evidence="1">Belongs to the sigma-70 factor family. ECF subfamily.</text>
</comment>
<evidence type="ECO:0000256" key="2">
    <source>
        <dbReference type="ARBA" id="ARBA00023015"/>
    </source>
</evidence>
<sequence length="197" mass="22798">MPPDALDVPACLERVRRQDGEAARALVEHLYPLVIKIVRAHRPRRMAEEDLAQEVFLKMFTRLEQYQGREGVPFEHWLSRLAVTTCLDALRAEKRRPEWRYADLADPEREWLEFFTGEAPAAAPTDAMGAREMVEKLISLLPPDDRLVITLLDLQERSIADISALTGWSVSLVKVRAFRARRKMRDHALKLQKEFKL</sequence>
<reference evidence="8 9" key="1">
    <citation type="journal article" date="2011" name="J. Bacteriol.">
        <title>Genome sequence of Chthoniobacter flavus Ellin428, an aerobic heterotrophic soil bacterium.</title>
        <authorList>
            <person name="Kant R."/>
            <person name="van Passel M.W."/>
            <person name="Palva A."/>
            <person name="Lucas S."/>
            <person name="Lapidus A."/>
            <person name="Glavina Del Rio T."/>
            <person name="Dalin E."/>
            <person name="Tice H."/>
            <person name="Bruce D."/>
            <person name="Goodwin L."/>
            <person name="Pitluck S."/>
            <person name="Larimer F.W."/>
            <person name="Land M.L."/>
            <person name="Hauser L."/>
            <person name="Sangwan P."/>
            <person name="de Vos W.M."/>
            <person name="Janssen P.H."/>
            <person name="Smidt H."/>
        </authorList>
    </citation>
    <scope>NUCLEOTIDE SEQUENCE [LARGE SCALE GENOMIC DNA]</scope>
    <source>
        <strain evidence="8 9">Ellin428</strain>
    </source>
</reference>
<dbReference type="GO" id="GO:0003677">
    <property type="term" value="F:DNA binding"/>
    <property type="evidence" value="ECO:0007669"/>
    <property type="project" value="UniProtKB-KW"/>
</dbReference>
<dbReference type="InterPro" id="IPR007627">
    <property type="entry name" value="RNA_pol_sigma70_r2"/>
</dbReference>
<accession>B4CXU7</accession>
<evidence type="ECO:0000313" key="9">
    <source>
        <dbReference type="Proteomes" id="UP000005824"/>
    </source>
</evidence>
<gene>
    <name evidence="8" type="ORF">CfE428DRAFT_1388</name>
</gene>
<dbReference type="NCBIfam" id="TIGR02937">
    <property type="entry name" value="sigma70-ECF"/>
    <property type="match status" value="1"/>
</dbReference>
<dbReference type="STRING" id="497964.CfE428DRAFT_1388"/>
<dbReference type="InterPro" id="IPR036388">
    <property type="entry name" value="WH-like_DNA-bd_sf"/>
</dbReference>
<feature type="domain" description="RNA polymerase sigma factor 70 region 4 type 2" evidence="7">
    <location>
        <begin position="132"/>
        <end position="184"/>
    </location>
</feature>
<keyword evidence="4" id="KW-0238">DNA-binding</keyword>
<dbReference type="InterPro" id="IPR039425">
    <property type="entry name" value="RNA_pol_sigma-70-like"/>
</dbReference>
<name>B4CXU7_9BACT</name>
<dbReference type="Pfam" id="PF04542">
    <property type="entry name" value="Sigma70_r2"/>
    <property type="match status" value="1"/>
</dbReference>
<keyword evidence="2" id="KW-0805">Transcription regulation</keyword>
<dbReference type="InterPro" id="IPR013324">
    <property type="entry name" value="RNA_pol_sigma_r3/r4-like"/>
</dbReference>
<dbReference type="EMBL" id="ABVL01000003">
    <property type="protein sequence ID" value="EDY21095.1"/>
    <property type="molecule type" value="Genomic_DNA"/>
</dbReference>
<dbReference type="GO" id="GO:0006352">
    <property type="term" value="P:DNA-templated transcription initiation"/>
    <property type="evidence" value="ECO:0007669"/>
    <property type="project" value="InterPro"/>
</dbReference>
<dbReference type="RefSeq" id="WP_006978714.1">
    <property type="nucleotide sequence ID" value="NZ_ABVL01000003.1"/>
</dbReference>
<protein>
    <submittedName>
        <fullName evidence="8">RNA polymerase, sigma-24 subunit, ECF subfamily</fullName>
    </submittedName>
</protein>
<dbReference type="AlphaFoldDB" id="B4CXU7"/>
<dbReference type="SUPFAM" id="SSF88946">
    <property type="entry name" value="Sigma2 domain of RNA polymerase sigma factors"/>
    <property type="match status" value="1"/>
</dbReference>
<keyword evidence="3" id="KW-0731">Sigma factor</keyword>
<dbReference type="Gene3D" id="1.10.10.10">
    <property type="entry name" value="Winged helix-like DNA-binding domain superfamily/Winged helix DNA-binding domain"/>
    <property type="match status" value="1"/>
</dbReference>